<feature type="compositionally biased region" description="Basic residues" evidence="4">
    <location>
        <begin position="632"/>
        <end position="651"/>
    </location>
</feature>
<feature type="compositionally biased region" description="Polar residues" evidence="4">
    <location>
        <begin position="1058"/>
        <end position="1070"/>
    </location>
</feature>
<feature type="compositionally biased region" description="Acidic residues" evidence="4">
    <location>
        <begin position="663"/>
        <end position="684"/>
    </location>
</feature>
<feature type="region of interest" description="Disordered" evidence="4">
    <location>
        <begin position="841"/>
        <end position="863"/>
    </location>
</feature>
<evidence type="ECO:0000256" key="4">
    <source>
        <dbReference type="SAM" id="MobiDB-lite"/>
    </source>
</evidence>
<evidence type="ECO:0000256" key="3">
    <source>
        <dbReference type="ARBA" id="ARBA00023306"/>
    </source>
</evidence>
<dbReference type="InterPro" id="IPR006906">
    <property type="entry name" value="Timeless_N"/>
</dbReference>
<organism evidence="6 7">
    <name type="scientific">Saprolegnia diclina (strain VS20)</name>
    <dbReference type="NCBI Taxonomy" id="1156394"/>
    <lineage>
        <taxon>Eukaryota</taxon>
        <taxon>Sar</taxon>
        <taxon>Stramenopiles</taxon>
        <taxon>Oomycota</taxon>
        <taxon>Saprolegniomycetes</taxon>
        <taxon>Saprolegniales</taxon>
        <taxon>Saprolegniaceae</taxon>
        <taxon>Saprolegnia</taxon>
    </lineage>
</organism>
<dbReference type="PANTHER" id="PTHR22940:SF4">
    <property type="entry name" value="PROTEIN TIMELESS HOMOLOG"/>
    <property type="match status" value="1"/>
</dbReference>
<evidence type="ECO:0000259" key="5">
    <source>
        <dbReference type="Pfam" id="PF04821"/>
    </source>
</evidence>
<feature type="compositionally biased region" description="Acidic residues" evidence="4">
    <location>
        <begin position="1011"/>
        <end position="1020"/>
    </location>
</feature>
<feature type="region of interest" description="Disordered" evidence="4">
    <location>
        <begin position="632"/>
        <end position="696"/>
    </location>
</feature>
<evidence type="ECO:0000313" key="6">
    <source>
        <dbReference type="EMBL" id="EQC41398.1"/>
    </source>
</evidence>
<dbReference type="OrthoDB" id="310853at2759"/>
<accession>T0S847</accession>
<name>T0S847_SAPDV</name>
<feature type="domain" description="Timeless N-terminal" evidence="5">
    <location>
        <begin position="89"/>
        <end position="351"/>
    </location>
</feature>
<gene>
    <name evidence="6" type="ORF">SDRG_01369</name>
</gene>
<dbReference type="EMBL" id="JH767134">
    <property type="protein sequence ID" value="EQC41398.1"/>
    <property type="molecule type" value="Genomic_DNA"/>
</dbReference>
<dbReference type="Proteomes" id="UP000030762">
    <property type="component" value="Unassembled WGS sequence"/>
</dbReference>
<evidence type="ECO:0000256" key="1">
    <source>
        <dbReference type="ARBA" id="ARBA00004123"/>
    </source>
</evidence>
<evidence type="ECO:0000256" key="2">
    <source>
        <dbReference type="ARBA" id="ARBA00023242"/>
    </source>
</evidence>
<feature type="compositionally biased region" description="Acidic residues" evidence="4">
    <location>
        <begin position="1043"/>
        <end position="1053"/>
    </location>
</feature>
<sequence>MTSLARKDDALLELEDDEDDGAFDEIHRERARSLEALDVSENEEEALVDEDGNEAVVKRTLDPAMLNELLLVCSNLGVLTEAEDGESNFTRGEDCEEWIHDLQRAIRRDHAIHRLVSKTLGRWQILQKKLIPLLINHQSDWSLVFSILKVLVMLTMKPANESDNIALQLKYLRGYKRAFLKHGVVQLLMSILVEPLSREGSARTSQDYLNMELVLTLFRNLLAIPNESLRHVTAATNHLARLQEDLIVVLYEENVFDMLLLFAQDIESAENREWNLLIMEMFDLVLQTTTPKQLVATIQLPSSTPQVEEAPPLIAPPPVQQQVSLLGQLKTESQHRGAKNQRHSNFGGMLVLQGKTGRRTILTDFSKTGDDVIPQAQKKGLRGRRQKQHAMNDIQEVFGGHTGSSLDLNMRLSEALRTICDELLSKCYPQLTSSLKNEFRRGSGKLLPNDRLLYFHLVWFLTAYHRLKLPHLKSLQKQQDEIFEQNKERVFREQGMDAMMALLNSTNLLASYDQKAILSTLDMFSFNFVLQSIESYADVKNYHAMIGAVKVVTEMIAMLTELVTSADTRLQRIGQSLQHKLFYEREFLDRLPVLIKSWSPSAFTLEYVVEVATLTHLVLKMIDAEGKHLKVLQKRRHAPGKKKKKKTKKKAKSGDANDPAAGDNDDDNDAEEDDEEDEEEDEEAGDRQMQLEMRRKEEEFDTRKYFGSMISHESIKMFVYLLGHYKTNSAKVNHYVFSFFYRVQGFQALMGEDPTMEPMLFNIHCLMTFNTMLQDPSIQNKKEFRHILDFLRTTVRHFFALAETNHLLYVESLIRHPFAPRTCVMIQRRYKSLLPENLVTPKGRRDLSSDEDDGGNDDDDVRVVRPRDLEIEGEAEFDFMAAAPSILVAKDSSAPTTTEKPARKPRAKTKTWSVIEDKYLTKMYFKFKHLPSVYEVISYEDMFQDRDRTPEQIERRVKHLKLHKKSHDDDDDDDNASDAMSATDDNVAPRSPKPTRLVRKTAEAFYKDLNGSEDDDDDDAFLSAPTNVGSHDGTAPRKRSHDDDDDDDDEGGDDSLLAPTSENAPSSPNATADRKRSRDDSNDEDADPVESTSPATTPRADAKRRRLRRQAASDDEDDDDDDVFNAPPATESAPDSFIPESYDM</sequence>
<protein>
    <recommendedName>
        <fullName evidence="5">Timeless N-terminal domain-containing protein</fullName>
    </recommendedName>
</protein>
<dbReference type="Pfam" id="PF04821">
    <property type="entry name" value="TIMELESS"/>
    <property type="match status" value="1"/>
</dbReference>
<dbReference type="GO" id="GO:0031298">
    <property type="term" value="C:replication fork protection complex"/>
    <property type="evidence" value="ECO:0007669"/>
    <property type="project" value="TreeGrafter"/>
</dbReference>
<dbReference type="SUPFAM" id="SSF48371">
    <property type="entry name" value="ARM repeat"/>
    <property type="match status" value="1"/>
</dbReference>
<dbReference type="RefSeq" id="XP_008605112.1">
    <property type="nucleotide sequence ID" value="XM_008606890.1"/>
</dbReference>
<dbReference type="AlphaFoldDB" id="T0S847"/>
<feature type="compositionally biased region" description="Acidic residues" evidence="4">
    <location>
        <begin position="1113"/>
        <end position="1123"/>
    </location>
</feature>
<proteinExistence type="predicted"/>
<dbReference type="GO" id="GO:0043111">
    <property type="term" value="P:replication fork arrest"/>
    <property type="evidence" value="ECO:0007669"/>
    <property type="project" value="TreeGrafter"/>
</dbReference>
<feature type="compositionally biased region" description="Acidic residues" evidence="4">
    <location>
        <begin position="849"/>
        <end position="860"/>
    </location>
</feature>
<reference evidence="6 7" key="1">
    <citation type="submission" date="2012-04" db="EMBL/GenBank/DDBJ databases">
        <title>The Genome Sequence of Saprolegnia declina VS20.</title>
        <authorList>
            <consortium name="The Broad Institute Genome Sequencing Platform"/>
            <person name="Russ C."/>
            <person name="Nusbaum C."/>
            <person name="Tyler B."/>
            <person name="van West P."/>
            <person name="Dieguez-Uribeondo J."/>
            <person name="de Bruijn I."/>
            <person name="Tripathy S."/>
            <person name="Jiang R."/>
            <person name="Young S.K."/>
            <person name="Zeng Q."/>
            <person name="Gargeya S."/>
            <person name="Fitzgerald M."/>
            <person name="Haas B."/>
            <person name="Abouelleil A."/>
            <person name="Alvarado L."/>
            <person name="Arachchi H.M."/>
            <person name="Berlin A."/>
            <person name="Chapman S.B."/>
            <person name="Goldberg J."/>
            <person name="Griggs A."/>
            <person name="Gujja S."/>
            <person name="Hansen M."/>
            <person name="Howarth C."/>
            <person name="Imamovic A."/>
            <person name="Larimer J."/>
            <person name="McCowen C."/>
            <person name="Montmayeur A."/>
            <person name="Murphy C."/>
            <person name="Neiman D."/>
            <person name="Pearson M."/>
            <person name="Priest M."/>
            <person name="Roberts A."/>
            <person name="Saif S."/>
            <person name="Shea T."/>
            <person name="Sisk P."/>
            <person name="Sykes S."/>
            <person name="Wortman J."/>
            <person name="Nusbaum C."/>
            <person name="Birren B."/>
        </authorList>
    </citation>
    <scope>NUCLEOTIDE SEQUENCE [LARGE SCALE GENOMIC DNA]</scope>
    <source>
        <strain evidence="6 7">VS20</strain>
    </source>
</reference>
<dbReference type="GO" id="GO:0006281">
    <property type="term" value="P:DNA repair"/>
    <property type="evidence" value="ECO:0007669"/>
    <property type="project" value="TreeGrafter"/>
</dbReference>
<comment type="subcellular location">
    <subcellularLocation>
        <location evidence="1">Nucleus</location>
    </subcellularLocation>
</comment>
<dbReference type="InterPro" id="IPR044998">
    <property type="entry name" value="Timeless"/>
</dbReference>
<keyword evidence="3" id="KW-0131">Cell cycle</keyword>
<dbReference type="VEuPathDB" id="FungiDB:SDRG_01369"/>
<dbReference type="PANTHER" id="PTHR22940">
    <property type="entry name" value="TIMEOUT/TIMELESS-2"/>
    <property type="match status" value="1"/>
</dbReference>
<keyword evidence="7" id="KW-1185">Reference proteome</keyword>
<feature type="region of interest" description="Disordered" evidence="4">
    <location>
        <begin position="960"/>
        <end position="1144"/>
    </location>
</feature>
<dbReference type="GeneID" id="19942096"/>
<evidence type="ECO:0000313" key="7">
    <source>
        <dbReference type="Proteomes" id="UP000030762"/>
    </source>
</evidence>
<dbReference type="GO" id="GO:0000076">
    <property type="term" value="P:DNA replication checkpoint signaling"/>
    <property type="evidence" value="ECO:0007669"/>
    <property type="project" value="TreeGrafter"/>
</dbReference>
<dbReference type="eggNOG" id="KOG1974">
    <property type="taxonomic scope" value="Eukaryota"/>
</dbReference>
<dbReference type="GO" id="GO:0003677">
    <property type="term" value="F:DNA binding"/>
    <property type="evidence" value="ECO:0007669"/>
    <property type="project" value="TreeGrafter"/>
</dbReference>
<dbReference type="InParanoid" id="T0S847"/>
<dbReference type="InterPro" id="IPR016024">
    <property type="entry name" value="ARM-type_fold"/>
</dbReference>
<dbReference type="OMA" id="LTRNVAM"/>
<keyword evidence="2" id="KW-0539">Nucleus</keyword>
<dbReference type="STRING" id="1156394.T0S847"/>